<dbReference type="FunFam" id="1.25.70.10:FF:000001">
    <property type="entry name" value="Mitochondrial transcription termination factor-like"/>
    <property type="match status" value="1"/>
</dbReference>
<evidence type="ECO:0000256" key="1">
    <source>
        <dbReference type="ARBA" id="ARBA00007692"/>
    </source>
</evidence>
<dbReference type="GO" id="GO:0003676">
    <property type="term" value="F:nucleic acid binding"/>
    <property type="evidence" value="ECO:0007669"/>
    <property type="project" value="InterPro"/>
</dbReference>
<protein>
    <recommendedName>
        <fullName evidence="6">Mitochondrial transcription termination factor family protein</fullName>
    </recommendedName>
</protein>
<dbReference type="Gene3D" id="1.25.70.10">
    <property type="entry name" value="Transcription termination factor 3, mitochondrial"/>
    <property type="match status" value="1"/>
</dbReference>
<dbReference type="InterPro" id="IPR038538">
    <property type="entry name" value="MTERF_sf"/>
</dbReference>
<keyword evidence="3" id="KW-0809">Transit peptide</keyword>
<evidence type="ECO:0000256" key="3">
    <source>
        <dbReference type="ARBA" id="ARBA00022946"/>
    </source>
</evidence>
<dbReference type="AlphaFoldDB" id="A0A2Z7DEQ9"/>
<reference evidence="4 5" key="1">
    <citation type="journal article" date="2015" name="Proc. Natl. Acad. Sci. U.S.A.">
        <title>The resurrection genome of Boea hygrometrica: A blueprint for survival of dehydration.</title>
        <authorList>
            <person name="Xiao L."/>
            <person name="Yang G."/>
            <person name="Zhang L."/>
            <person name="Yang X."/>
            <person name="Zhao S."/>
            <person name="Ji Z."/>
            <person name="Zhou Q."/>
            <person name="Hu M."/>
            <person name="Wang Y."/>
            <person name="Chen M."/>
            <person name="Xu Y."/>
            <person name="Jin H."/>
            <person name="Xiao X."/>
            <person name="Hu G."/>
            <person name="Bao F."/>
            <person name="Hu Y."/>
            <person name="Wan P."/>
            <person name="Li L."/>
            <person name="Deng X."/>
            <person name="Kuang T."/>
            <person name="Xiang C."/>
            <person name="Zhu J.K."/>
            <person name="Oliver M.J."/>
            <person name="He Y."/>
        </authorList>
    </citation>
    <scope>NUCLEOTIDE SEQUENCE [LARGE SCALE GENOMIC DNA]</scope>
    <source>
        <strain evidence="5">cv. XS01</strain>
    </source>
</reference>
<keyword evidence="2" id="KW-0804">Transcription</keyword>
<dbReference type="GO" id="GO:0006353">
    <property type="term" value="P:DNA-templated transcription termination"/>
    <property type="evidence" value="ECO:0007669"/>
    <property type="project" value="UniProtKB-KW"/>
</dbReference>
<dbReference type="Pfam" id="PF02536">
    <property type="entry name" value="mTERF"/>
    <property type="match status" value="1"/>
</dbReference>
<name>A0A2Z7DEQ9_9LAMI</name>
<dbReference type="OrthoDB" id="637682at2759"/>
<gene>
    <name evidence="4" type="ORF">F511_18761</name>
</gene>
<keyword evidence="2" id="KW-0805">Transcription regulation</keyword>
<evidence type="ECO:0008006" key="6">
    <source>
        <dbReference type="Google" id="ProtNLM"/>
    </source>
</evidence>
<sequence length="385" mass="44057">MLNLICRRNFCYVSKLHLLQYHLCSSLSISTPGYELENGNGNGDPFEVNYLSERLGFPRECALKAYKVAKFKSSTNPDLVLAFLEEHGLSDTQIKRLIKLFPQILALKPQGNLLRKIEFLRSLGMSRDDIVKIIMVAGNFMARSLENRIIPNFNYMKDILKSEKDAVDVIKRFPRLLYMDLQKTLRPNVDTLLDAGVLEVNVWRLFKHSPGTLLMGHDVSKAHVKRIAEMGINPESVTFVVGFGVMKSFTKSSWNKKIDVYKRWGYLEDHMLVAFRRHPQCMAKSEDKIDAVLDYIINTMGCDPATFITFPVMVSLSLKKTIIPRCSVYQVLKSKGLLKSASIVGFLRYSKRSFLDKFVLPFVDEVPELLELYPCDLSPPEVRRC</sequence>
<accession>A0A2Z7DEQ9</accession>
<dbReference type="EMBL" id="KQ988435">
    <property type="protein sequence ID" value="KZV55894.1"/>
    <property type="molecule type" value="Genomic_DNA"/>
</dbReference>
<keyword evidence="5" id="KW-1185">Reference proteome</keyword>
<proteinExistence type="inferred from homology"/>
<dbReference type="SMART" id="SM00733">
    <property type="entry name" value="Mterf"/>
    <property type="match status" value="5"/>
</dbReference>
<evidence type="ECO:0000313" key="5">
    <source>
        <dbReference type="Proteomes" id="UP000250235"/>
    </source>
</evidence>
<comment type="similarity">
    <text evidence="1">Belongs to the mTERF family.</text>
</comment>
<dbReference type="InterPro" id="IPR003690">
    <property type="entry name" value="MTERF"/>
</dbReference>
<dbReference type="PANTHER" id="PTHR13068">
    <property type="entry name" value="CGI-12 PROTEIN-RELATED"/>
    <property type="match status" value="1"/>
</dbReference>
<dbReference type="Proteomes" id="UP000250235">
    <property type="component" value="Unassembled WGS sequence"/>
</dbReference>
<evidence type="ECO:0000313" key="4">
    <source>
        <dbReference type="EMBL" id="KZV55894.1"/>
    </source>
</evidence>
<dbReference type="PANTHER" id="PTHR13068:SF166">
    <property type="entry name" value="TRANSCRIPTION TERMINATION FACTOR MTERF15, MITOCHONDRIAL-LIKE"/>
    <property type="match status" value="1"/>
</dbReference>
<keyword evidence="2" id="KW-0806">Transcription termination</keyword>
<evidence type="ECO:0000256" key="2">
    <source>
        <dbReference type="ARBA" id="ARBA00022472"/>
    </source>
</evidence>
<organism evidence="4 5">
    <name type="scientific">Dorcoceras hygrometricum</name>
    <dbReference type="NCBI Taxonomy" id="472368"/>
    <lineage>
        <taxon>Eukaryota</taxon>
        <taxon>Viridiplantae</taxon>
        <taxon>Streptophyta</taxon>
        <taxon>Embryophyta</taxon>
        <taxon>Tracheophyta</taxon>
        <taxon>Spermatophyta</taxon>
        <taxon>Magnoliopsida</taxon>
        <taxon>eudicotyledons</taxon>
        <taxon>Gunneridae</taxon>
        <taxon>Pentapetalae</taxon>
        <taxon>asterids</taxon>
        <taxon>lamiids</taxon>
        <taxon>Lamiales</taxon>
        <taxon>Gesneriaceae</taxon>
        <taxon>Didymocarpoideae</taxon>
        <taxon>Trichosporeae</taxon>
        <taxon>Loxocarpinae</taxon>
        <taxon>Dorcoceras</taxon>
    </lineage>
</organism>